<accession>A0ABX6J859</accession>
<reference evidence="1 2" key="1">
    <citation type="submission" date="2020-02" db="EMBL/GenBank/DDBJ databases">
        <title>Complete genome sequence of Blautia producta JCM 1471(T).</title>
        <authorList>
            <person name="Tourlousse D.M."/>
            <person name="Sakamoto M."/>
            <person name="Miura T."/>
            <person name="Narita K."/>
            <person name="Ohashi A."/>
            <person name="Uchino Y."/>
            <person name="Yamazoe A."/>
            <person name="Kameyama K."/>
            <person name="Terauchi J."/>
            <person name="Ohkuma M."/>
            <person name="Kawasaki H."/>
            <person name="Sekiguchi Y."/>
        </authorList>
    </citation>
    <scope>NUCLEOTIDE SEQUENCE [LARGE SCALE GENOMIC DNA]</scope>
    <source>
        <strain evidence="1 2">JCM 1471</strain>
    </source>
</reference>
<protein>
    <submittedName>
        <fullName evidence="1">Uncharacterized protein</fullName>
    </submittedName>
</protein>
<evidence type="ECO:0000313" key="2">
    <source>
        <dbReference type="Proteomes" id="UP000464715"/>
    </source>
</evidence>
<proteinExistence type="predicted"/>
<dbReference type="Proteomes" id="UP000464715">
    <property type="component" value="Chromosome"/>
</dbReference>
<organism evidence="1 2">
    <name type="scientific">Blautia producta ATCC 27340 = DSM 2950</name>
    <dbReference type="NCBI Taxonomy" id="1121114"/>
    <lineage>
        <taxon>Bacteria</taxon>
        <taxon>Bacillati</taxon>
        <taxon>Bacillota</taxon>
        <taxon>Clostridia</taxon>
        <taxon>Lachnospirales</taxon>
        <taxon>Lachnospiraceae</taxon>
        <taxon>Blautia</taxon>
    </lineage>
</organism>
<dbReference type="EMBL" id="CP048626">
    <property type="protein sequence ID" value="QIB54365.1"/>
    <property type="molecule type" value="Genomic_DNA"/>
</dbReference>
<dbReference type="RefSeq" id="WP_154659381.1">
    <property type="nucleotide sequence ID" value="NZ_AUUC01000017.1"/>
</dbReference>
<keyword evidence="2" id="KW-1185">Reference proteome</keyword>
<evidence type="ECO:0000313" key="1">
    <source>
        <dbReference type="EMBL" id="QIB54365.1"/>
    </source>
</evidence>
<name>A0ABX6J859_9FIRM</name>
<sequence>MAERIVLNGLRAIGATTEIITLCLNNIVLEITWKISYSMSFLYLQLIYKK</sequence>
<gene>
    <name evidence="1" type="ORF">GXM18_05550</name>
</gene>
<dbReference type="GeneID" id="75051449"/>